<dbReference type="STRING" id="1379870.SD10_06525"/>
<keyword evidence="8" id="KW-1185">Reference proteome</keyword>
<dbReference type="GO" id="GO:0046872">
    <property type="term" value="F:metal ion binding"/>
    <property type="evidence" value="ECO:0007669"/>
    <property type="project" value="UniProtKB-UniRule"/>
</dbReference>
<dbReference type="OrthoDB" id="9774737at2"/>
<dbReference type="RefSeq" id="WP_046376216.1">
    <property type="nucleotide sequence ID" value="NZ_CP010429.1"/>
</dbReference>
<comment type="caution">
    <text evidence="6">Lacks conserved residue(s) required for the propagation of feature annotation.</text>
</comment>
<evidence type="ECO:0000256" key="4">
    <source>
        <dbReference type="ARBA" id="ARBA00023027"/>
    </source>
</evidence>
<keyword evidence="4 6" id="KW-0520">NAD</keyword>
<dbReference type="InterPro" id="IPR017438">
    <property type="entry name" value="ATP-NAD_kinase_N"/>
</dbReference>
<evidence type="ECO:0000313" key="8">
    <source>
        <dbReference type="Proteomes" id="UP000033054"/>
    </source>
</evidence>
<dbReference type="NCBIfam" id="NF002521">
    <property type="entry name" value="PRK01911.1"/>
    <property type="match status" value="1"/>
</dbReference>
<comment type="similarity">
    <text evidence="6">Belongs to the NAD kinase family.</text>
</comment>
<dbReference type="PANTHER" id="PTHR20275:SF0">
    <property type="entry name" value="NAD KINASE"/>
    <property type="match status" value="1"/>
</dbReference>
<keyword evidence="3 6" id="KW-0521">NADP</keyword>
<dbReference type="Gene3D" id="2.60.200.30">
    <property type="entry name" value="Probable inorganic polyphosphate/atp-NAD kinase, domain 2"/>
    <property type="match status" value="1"/>
</dbReference>
<dbReference type="PANTHER" id="PTHR20275">
    <property type="entry name" value="NAD KINASE"/>
    <property type="match status" value="1"/>
</dbReference>
<organism evidence="7 8">
    <name type="scientific">Spirosoma radiotolerans</name>
    <dbReference type="NCBI Taxonomy" id="1379870"/>
    <lineage>
        <taxon>Bacteria</taxon>
        <taxon>Pseudomonadati</taxon>
        <taxon>Bacteroidota</taxon>
        <taxon>Cytophagia</taxon>
        <taxon>Cytophagales</taxon>
        <taxon>Cytophagaceae</taxon>
        <taxon>Spirosoma</taxon>
    </lineage>
</organism>
<evidence type="ECO:0000256" key="2">
    <source>
        <dbReference type="ARBA" id="ARBA00022777"/>
    </source>
</evidence>
<dbReference type="HAMAP" id="MF_00361">
    <property type="entry name" value="NAD_kinase"/>
    <property type="match status" value="1"/>
</dbReference>
<evidence type="ECO:0000256" key="1">
    <source>
        <dbReference type="ARBA" id="ARBA00022679"/>
    </source>
</evidence>
<dbReference type="InterPro" id="IPR016064">
    <property type="entry name" value="NAD/diacylglycerol_kinase_sf"/>
</dbReference>
<dbReference type="HOGENOM" id="CLU_008831_0_3_10"/>
<keyword evidence="6" id="KW-0547">Nucleotide-binding</keyword>
<dbReference type="AlphaFoldDB" id="A0A0E3V6K4"/>
<dbReference type="EC" id="2.7.1.23" evidence="6"/>
<dbReference type="Pfam" id="PF20143">
    <property type="entry name" value="NAD_kinase_C"/>
    <property type="match status" value="1"/>
</dbReference>
<feature type="active site" description="Proton acceptor" evidence="6">
    <location>
        <position position="73"/>
    </location>
</feature>
<feature type="binding site" evidence="6">
    <location>
        <position position="176"/>
    </location>
    <ligand>
        <name>NAD(+)</name>
        <dbReference type="ChEBI" id="CHEBI:57540"/>
    </ligand>
</feature>
<dbReference type="EMBL" id="CP010429">
    <property type="protein sequence ID" value="AKD54616.1"/>
    <property type="molecule type" value="Genomic_DNA"/>
</dbReference>
<accession>A0A0E3V6K4</accession>
<protein>
    <recommendedName>
        <fullName evidence="6">NAD kinase</fullName>
        <ecNumber evidence="6">2.7.1.23</ecNumber>
    </recommendedName>
    <alternativeName>
        <fullName evidence="6">ATP-dependent NAD kinase</fullName>
    </alternativeName>
</protein>
<dbReference type="GO" id="GO:0005737">
    <property type="term" value="C:cytoplasm"/>
    <property type="evidence" value="ECO:0007669"/>
    <property type="project" value="UniProtKB-SubCell"/>
</dbReference>
<evidence type="ECO:0000256" key="6">
    <source>
        <dbReference type="HAMAP-Rule" id="MF_00361"/>
    </source>
</evidence>
<feature type="binding site" evidence="6">
    <location>
        <begin position="187"/>
        <end position="192"/>
    </location>
    <ligand>
        <name>NAD(+)</name>
        <dbReference type="ChEBI" id="CHEBI:57540"/>
    </ligand>
</feature>
<keyword evidence="6" id="KW-0067">ATP-binding</keyword>
<comment type="function">
    <text evidence="6">Involved in the regulation of the intracellular balance of NAD and NADP, and is a key enzyme in the biosynthesis of NADP. Catalyzes specifically the phosphorylation on 2'-hydroxyl of the adenosine moiety of NAD to yield NADP.</text>
</comment>
<dbReference type="GO" id="GO:0006741">
    <property type="term" value="P:NADP+ biosynthetic process"/>
    <property type="evidence" value="ECO:0007669"/>
    <property type="project" value="UniProtKB-UniRule"/>
</dbReference>
<dbReference type="SUPFAM" id="SSF111331">
    <property type="entry name" value="NAD kinase/diacylglycerol kinase-like"/>
    <property type="match status" value="1"/>
</dbReference>
<gene>
    <name evidence="7" type="primary">ppnK</name>
    <name evidence="6" type="synonym">nadK</name>
    <name evidence="7" type="ORF">SD10_06525</name>
</gene>
<dbReference type="InterPro" id="IPR017437">
    <property type="entry name" value="ATP-NAD_kinase_PpnK-typ_C"/>
</dbReference>
<proteinExistence type="inferred from homology"/>
<dbReference type="KEGG" id="srd:SD10_06525"/>
<dbReference type="InterPro" id="IPR002504">
    <property type="entry name" value="NADK"/>
</dbReference>
<dbReference type="Proteomes" id="UP000033054">
    <property type="component" value="Chromosome"/>
</dbReference>
<comment type="catalytic activity">
    <reaction evidence="5 6">
        <text>NAD(+) + ATP = ADP + NADP(+) + H(+)</text>
        <dbReference type="Rhea" id="RHEA:18629"/>
        <dbReference type="ChEBI" id="CHEBI:15378"/>
        <dbReference type="ChEBI" id="CHEBI:30616"/>
        <dbReference type="ChEBI" id="CHEBI:57540"/>
        <dbReference type="ChEBI" id="CHEBI:58349"/>
        <dbReference type="ChEBI" id="CHEBI:456216"/>
        <dbReference type="EC" id="2.7.1.23"/>
    </reaction>
</comment>
<sequence length="291" mass="32180">MKIAIHGRNFPESARPYIQSMFEELARRQTEVIISLGYREYLDNAAVAHYSEATYTVEEGVADADFIFSLGGDGTLLDAVTHVGSRQIPIIGINIGRLGFLATVAPASVRLMIDAIFNGQYTIDERTLVSVRSTQDIFGNLPFGLNDFTITRTQTSSMITVHSYLDGEFLNSYWADGLIISTPSGSTGYSLSCGGPVLLPQTESFIITPISPHNLNVRPMIVMDTCQLAFEVESRSGNFLAALDSRSYTVDTSVRISVQKEAFKARLVKLSDDNFLNTLRSKLNWGWDIRN</sequence>
<comment type="cofactor">
    <cofactor evidence="6">
        <name>a divalent metal cation</name>
        <dbReference type="ChEBI" id="CHEBI:60240"/>
    </cofactor>
</comment>
<evidence type="ECO:0000256" key="5">
    <source>
        <dbReference type="ARBA" id="ARBA00047925"/>
    </source>
</evidence>
<keyword evidence="6" id="KW-0963">Cytoplasm</keyword>
<dbReference type="PATRIC" id="fig|1379870.5.peg.1421"/>
<name>A0A0E3V6K4_9BACT</name>
<feature type="binding site" evidence="6">
    <location>
        <begin position="146"/>
        <end position="147"/>
    </location>
    <ligand>
        <name>NAD(+)</name>
        <dbReference type="ChEBI" id="CHEBI:57540"/>
    </ligand>
</feature>
<dbReference type="Gene3D" id="3.40.50.10330">
    <property type="entry name" value="Probable inorganic polyphosphate/atp-NAD kinase, domain 1"/>
    <property type="match status" value="1"/>
</dbReference>
<dbReference type="GO" id="GO:0005524">
    <property type="term" value="F:ATP binding"/>
    <property type="evidence" value="ECO:0007669"/>
    <property type="project" value="UniProtKB-KW"/>
</dbReference>
<reference evidence="7 8" key="1">
    <citation type="journal article" date="2014" name="Curr. Microbiol.">
        <title>Spirosoma radiotolerans sp. nov., a gamma-radiation-resistant bacterium isolated from gamma ray-irradiated soil.</title>
        <authorList>
            <person name="Lee J.J."/>
            <person name="Srinivasan S."/>
            <person name="Lim S."/>
            <person name="Joe M."/>
            <person name="Im S."/>
            <person name="Bae S.I."/>
            <person name="Park K.R."/>
            <person name="Han J.H."/>
            <person name="Park S.H."/>
            <person name="Joo B.M."/>
            <person name="Park S.J."/>
            <person name="Kim M.K."/>
        </authorList>
    </citation>
    <scope>NUCLEOTIDE SEQUENCE [LARGE SCALE GENOMIC DNA]</scope>
    <source>
        <strain evidence="7 8">DG5A</strain>
    </source>
</reference>
<dbReference type="Pfam" id="PF01513">
    <property type="entry name" value="NAD_kinase"/>
    <property type="match status" value="1"/>
</dbReference>
<dbReference type="GO" id="GO:0019674">
    <property type="term" value="P:NAD+ metabolic process"/>
    <property type="evidence" value="ECO:0007669"/>
    <property type="project" value="InterPro"/>
</dbReference>
<feature type="binding site" evidence="6">
    <location>
        <begin position="73"/>
        <end position="74"/>
    </location>
    <ligand>
        <name>NAD(+)</name>
        <dbReference type="ChEBI" id="CHEBI:57540"/>
    </ligand>
</feature>
<evidence type="ECO:0000256" key="3">
    <source>
        <dbReference type="ARBA" id="ARBA00022857"/>
    </source>
</evidence>
<evidence type="ECO:0000313" key="7">
    <source>
        <dbReference type="EMBL" id="AKD54616.1"/>
    </source>
</evidence>
<keyword evidence="1 6" id="KW-0808">Transferase</keyword>
<comment type="subcellular location">
    <subcellularLocation>
        <location evidence="6">Cytoplasm</location>
    </subcellularLocation>
</comment>
<dbReference type="GO" id="GO:0003951">
    <property type="term" value="F:NAD+ kinase activity"/>
    <property type="evidence" value="ECO:0007669"/>
    <property type="project" value="UniProtKB-UniRule"/>
</dbReference>
<dbReference type="GO" id="GO:0051287">
    <property type="term" value="F:NAD binding"/>
    <property type="evidence" value="ECO:0007669"/>
    <property type="project" value="UniProtKB-ARBA"/>
</dbReference>
<keyword evidence="2 6" id="KW-0418">Kinase</keyword>